<evidence type="ECO:0000256" key="1">
    <source>
        <dbReference type="SAM" id="MobiDB-lite"/>
    </source>
</evidence>
<keyword evidence="3" id="KW-1185">Reference proteome</keyword>
<reference evidence="2" key="1">
    <citation type="submission" date="2023-04" db="EMBL/GenBank/DDBJ databases">
        <authorList>
            <consortium name="ELIXIR-Norway"/>
        </authorList>
    </citation>
    <scope>NUCLEOTIDE SEQUENCE [LARGE SCALE GENOMIC DNA]</scope>
</reference>
<protein>
    <submittedName>
        <fullName evidence="2">Uncharacterized protein</fullName>
    </submittedName>
</protein>
<evidence type="ECO:0000313" key="3">
    <source>
        <dbReference type="Proteomes" id="UP001176941"/>
    </source>
</evidence>
<feature type="region of interest" description="Disordered" evidence="1">
    <location>
        <begin position="114"/>
        <end position="141"/>
    </location>
</feature>
<evidence type="ECO:0000313" key="2">
    <source>
        <dbReference type="EMBL" id="CAI9175955.1"/>
    </source>
</evidence>
<sequence length="141" mass="16193">MWTPLHRPARLARLEHRGWGGSVRPRAPELGESQINVSENPVGHPWVPSECTWRMHLTVVLILRTVKWYFLCSLMLGHLVLGNLEATCWYLCQMEVIPHLQQGQGIWGTRRFHETPASFAPPPPGTRGHLRKREMEHHGQG</sequence>
<name>A0ABN8ZR96_RANTA</name>
<dbReference type="Proteomes" id="UP001176941">
    <property type="component" value="Chromosome 5"/>
</dbReference>
<dbReference type="EMBL" id="OX459941">
    <property type="protein sequence ID" value="CAI9175955.1"/>
    <property type="molecule type" value="Genomic_DNA"/>
</dbReference>
<gene>
    <name evidence="2" type="ORF">MRATA1EN1_LOCUS24917</name>
</gene>
<accession>A0ABN8ZR96</accession>
<proteinExistence type="predicted"/>
<organism evidence="2 3">
    <name type="scientific">Rangifer tarandus platyrhynchus</name>
    <name type="common">Svalbard reindeer</name>
    <dbReference type="NCBI Taxonomy" id="3082113"/>
    <lineage>
        <taxon>Eukaryota</taxon>
        <taxon>Metazoa</taxon>
        <taxon>Chordata</taxon>
        <taxon>Craniata</taxon>
        <taxon>Vertebrata</taxon>
        <taxon>Euteleostomi</taxon>
        <taxon>Mammalia</taxon>
        <taxon>Eutheria</taxon>
        <taxon>Laurasiatheria</taxon>
        <taxon>Artiodactyla</taxon>
        <taxon>Ruminantia</taxon>
        <taxon>Pecora</taxon>
        <taxon>Cervidae</taxon>
        <taxon>Odocoileinae</taxon>
        <taxon>Rangifer</taxon>
    </lineage>
</organism>